<evidence type="ECO:0000313" key="2">
    <source>
        <dbReference type="Proteomes" id="UP001164539"/>
    </source>
</evidence>
<sequence>MNVARIKFRAGELKQALKFMVSEPVTLVDPSMYMSLLQFCVDTKAEKQAHSIHSHIISNGCECNVNLSTKLIIFYAKVGDVVSARKVFDRMSERNVVSWTAMISGYSQNGYDENALLVFLAMRRAGVRANQFTYGSALRACTGMRWLQGGMMIQGGIQKGRFMENLFVKSALLDLHAKCGTIEDACFLFETMQGKDLVSWNAMIGGLAMQGFNDDSFQLFRSMMREGLIPDCFTLGSVLRALIGGIGLMKVSQIHGLSVKLGFGSSNMLTGSLIDVYAKCGSVRSAYQLYKNMIKKDIISCTALITGFAREDNCSTEALDLFKEMIIKKLGIDDVILCFMLNICANTASLSLGRQIHALSLKYQSSYDVAMGNALIDMYAKSGEIEDASRAFDEMGKKNVISWTSLIAGYGKHGYGCKAIALYEKMEHEGLVPNDVTFLSLLFACSHTGLTGEGWELFNNMISKYKILPRAEHFSCLVDLFARRGQLESAYTMISEMNIKPTASLWSSVLGACSVYGNTSLGQVAAMNLLNLEPEKSVNYVVLSSIYAAAGEWDNVWKTRKLMEEKSLRKSPGYSFLQSTKKKNFLLEPC</sequence>
<dbReference type="Proteomes" id="UP001164539">
    <property type="component" value="Chromosome 5"/>
</dbReference>
<organism evidence="1 2">
    <name type="scientific">Melia azedarach</name>
    <name type="common">Chinaberry tree</name>
    <dbReference type="NCBI Taxonomy" id="155640"/>
    <lineage>
        <taxon>Eukaryota</taxon>
        <taxon>Viridiplantae</taxon>
        <taxon>Streptophyta</taxon>
        <taxon>Embryophyta</taxon>
        <taxon>Tracheophyta</taxon>
        <taxon>Spermatophyta</taxon>
        <taxon>Magnoliopsida</taxon>
        <taxon>eudicotyledons</taxon>
        <taxon>Gunneridae</taxon>
        <taxon>Pentapetalae</taxon>
        <taxon>rosids</taxon>
        <taxon>malvids</taxon>
        <taxon>Sapindales</taxon>
        <taxon>Meliaceae</taxon>
        <taxon>Melia</taxon>
    </lineage>
</organism>
<keyword evidence="2" id="KW-1185">Reference proteome</keyword>
<proteinExistence type="predicted"/>
<gene>
    <name evidence="1" type="ORF">OWV82_010630</name>
</gene>
<protein>
    <submittedName>
        <fullName evidence="1">Pentatricopeptide repeat-containing protein</fullName>
    </submittedName>
</protein>
<dbReference type="EMBL" id="CM051398">
    <property type="protein sequence ID" value="KAJ4719009.1"/>
    <property type="molecule type" value="Genomic_DNA"/>
</dbReference>
<comment type="caution">
    <text evidence="1">The sequence shown here is derived from an EMBL/GenBank/DDBJ whole genome shotgun (WGS) entry which is preliminary data.</text>
</comment>
<evidence type="ECO:0000313" key="1">
    <source>
        <dbReference type="EMBL" id="KAJ4719009.1"/>
    </source>
</evidence>
<accession>A0ACC1Y7Q1</accession>
<name>A0ACC1Y7Q1_MELAZ</name>
<reference evidence="1 2" key="1">
    <citation type="journal article" date="2023" name="Science">
        <title>Complex scaffold remodeling in plant triterpene biosynthesis.</title>
        <authorList>
            <person name="De La Pena R."/>
            <person name="Hodgson H."/>
            <person name="Liu J.C."/>
            <person name="Stephenson M.J."/>
            <person name="Martin A.C."/>
            <person name="Owen C."/>
            <person name="Harkess A."/>
            <person name="Leebens-Mack J."/>
            <person name="Jimenez L.E."/>
            <person name="Osbourn A."/>
            <person name="Sattely E.S."/>
        </authorList>
    </citation>
    <scope>NUCLEOTIDE SEQUENCE [LARGE SCALE GENOMIC DNA]</scope>
    <source>
        <strain evidence="2">cv. JPN11</strain>
        <tissue evidence="1">Leaf</tissue>
    </source>
</reference>